<feature type="region of interest" description="Disordered" evidence="1">
    <location>
        <begin position="1"/>
        <end position="32"/>
    </location>
</feature>
<dbReference type="EMBL" id="LKCN02000010">
    <property type="protein sequence ID" value="RCI11511.1"/>
    <property type="molecule type" value="Genomic_DNA"/>
</dbReference>
<evidence type="ECO:0000313" key="2">
    <source>
        <dbReference type="EMBL" id="RCI11511.1"/>
    </source>
</evidence>
<evidence type="ECO:0000313" key="3">
    <source>
        <dbReference type="Proteomes" id="UP000253664"/>
    </source>
</evidence>
<comment type="caution">
    <text evidence="2">The sequence shown here is derived from an EMBL/GenBank/DDBJ whole genome shotgun (WGS) entry which is preliminary data.</text>
</comment>
<proteinExistence type="predicted"/>
<name>A0A367LAR6_9HYPO</name>
<protein>
    <submittedName>
        <fullName evidence="2">Uncharacterized protein</fullName>
    </submittedName>
</protein>
<keyword evidence="3" id="KW-1185">Reference proteome</keyword>
<accession>A0A367LAR6</accession>
<feature type="compositionally biased region" description="Basic and acidic residues" evidence="1">
    <location>
        <begin position="21"/>
        <end position="30"/>
    </location>
</feature>
<feature type="non-terminal residue" evidence="2">
    <location>
        <position position="1"/>
    </location>
</feature>
<evidence type="ECO:0000256" key="1">
    <source>
        <dbReference type="SAM" id="MobiDB-lite"/>
    </source>
</evidence>
<sequence length="95" mass="10196">GAEGSRPLHSPTTTVDFFPADPREGREGGGRRQLRIPVENATGIHSTDGAGLIYIATADFACQGDKHRHFFQTFGGNVVTRQLADDPDSLGPAQY</sequence>
<dbReference type="AlphaFoldDB" id="A0A367LAR6"/>
<gene>
    <name evidence="2" type="ORF">L249_7277</name>
</gene>
<organism evidence="2 3">
    <name type="scientific">Ophiocordyceps polyrhachis-furcata BCC 54312</name>
    <dbReference type="NCBI Taxonomy" id="1330021"/>
    <lineage>
        <taxon>Eukaryota</taxon>
        <taxon>Fungi</taxon>
        <taxon>Dikarya</taxon>
        <taxon>Ascomycota</taxon>
        <taxon>Pezizomycotina</taxon>
        <taxon>Sordariomycetes</taxon>
        <taxon>Hypocreomycetidae</taxon>
        <taxon>Hypocreales</taxon>
        <taxon>Ophiocordycipitaceae</taxon>
        <taxon>Ophiocordyceps</taxon>
    </lineage>
</organism>
<dbReference type="Proteomes" id="UP000253664">
    <property type="component" value="Unassembled WGS sequence"/>
</dbReference>
<reference evidence="2 3" key="1">
    <citation type="journal article" date="2015" name="BMC Genomics">
        <title>Insights from the genome of Ophiocordyceps polyrhachis-furcata to pathogenicity and host specificity in insect fungi.</title>
        <authorList>
            <person name="Wichadakul D."/>
            <person name="Kobmoo N."/>
            <person name="Ingsriswang S."/>
            <person name="Tangphatsornruang S."/>
            <person name="Chantasingh D."/>
            <person name="Luangsa-ard J.J."/>
            <person name="Eurwilaichitr L."/>
        </authorList>
    </citation>
    <scope>NUCLEOTIDE SEQUENCE [LARGE SCALE GENOMIC DNA]</scope>
    <source>
        <strain evidence="2 3">BCC 54312</strain>
    </source>
</reference>